<keyword evidence="4 10" id="KW-1133">Transmembrane helix</keyword>
<comment type="subcellular location">
    <subcellularLocation>
        <location evidence="1 10">Cell membrane</location>
        <topology evidence="1 10">Multi-pass membrane protein</topology>
    </subcellularLocation>
</comment>
<evidence type="ECO:0000256" key="4">
    <source>
        <dbReference type="ARBA" id="ARBA00022989"/>
    </source>
</evidence>
<feature type="transmembrane region" description="Helical" evidence="10">
    <location>
        <begin position="104"/>
        <end position="127"/>
    </location>
</feature>
<feature type="transmembrane region" description="Helical" evidence="10">
    <location>
        <begin position="74"/>
        <end position="92"/>
    </location>
</feature>
<evidence type="ECO:0000256" key="1">
    <source>
        <dbReference type="ARBA" id="ARBA00004651"/>
    </source>
</evidence>
<evidence type="ECO:0000256" key="7">
    <source>
        <dbReference type="ARBA" id="ARBA00035120"/>
    </source>
</evidence>
<keyword evidence="10" id="KW-0915">Sodium</keyword>
<evidence type="ECO:0000256" key="6">
    <source>
        <dbReference type="ARBA" id="ARBA00023303"/>
    </source>
</evidence>
<dbReference type="Pfam" id="PF02537">
    <property type="entry name" value="CRCB"/>
    <property type="match status" value="1"/>
</dbReference>
<dbReference type="EMBL" id="BSRI01000002">
    <property type="protein sequence ID" value="GLV59883.1"/>
    <property type="molecule type" value="Genomic_DNA"/>
</dbReference>
<evidence type="ECO:0000256" key="2">
    <source>
        <dbReference type="ARBA" id="ARBA00022475"/>
    </source>
</evidence>
<organism evidence="11 12">
    <name type="scientific">Dictyobacter halimunensis</name>
    <dbReference type="NCBI Taxonomy" id="3026934"/>
    <lineage>
        <taxon>Bacteria</taxon>
        <taxon>Bacillati</taxon>
        <taxon>Chloroflexota</taxon>
        <taxon>Ktedonobacteria</taxon>
        <taxon>Ktedonobacterales</taxon>
        <taxon>Dictyobacteraceae</taxon>
        <taxon>Dictyobacter</taxon>
    </lineage>
</organism>
<keyword evidence="10" id="KW-0406">Ion transport</keyword>
<accession>A0ABQ6G052</accession>
<feature type="transmembrane region" description="Helical" evidence="10">
    <location>
        <begin position="40"/>
        <end position="62"/>
    </location>
</feature>
<protein>
    <recommendedName>
        <fullName evidence="10">Fluoride-specific ion channel FluC</fullName>
    </recommendedName>
</protein>
<dbReference type="Proteomes" id="UP001344906">
    <property type="component" value="Unassembled WGS sequence"/>
</dbReference>
<evidence type="ECO:0000313" key="11">
    <source>
        <dbReference type="EMBL" id="GLV59883.1"/>
    </source>
</evidence>
<comment type="similarity">
    <text evidence="7 10">Belongs to the fluoride channel Fluc/FEX (TC 1.A.43) family.</text>
</comment>
<comment type="function">
    <text evidence="9 10">Fluoride-specific ion channel. Important for reducing fluoride concentration in the cell, thus reducing its toxicity.</text>
</comment>
<reference evidence="11 12" key="1">
    <citation type="submission" date="2023-02" db="EMBL/GenBank/DDBJ databases">
        <title>Dictyobacter halimunensis sp. nov., a new member of the class Ktedonobacteria from forest soil in a geothermal area.</title>
        <authorList>
            <person name="Rachmania M.K."/>
            <person name="Ningsih F."/>
            <person name="Sakai Y."/>
            <person name="Yabe S."/>
            <person name="Yokota A."/>
            <person name="Sjamsuridzal W."/>
        </authorList>
    </citation>
    <scope>NUCLEOTIDE SEQUENCE [LARGE SCALE GENOMIC DNA]</scope>
    <source>
        <strain evidence="11 12">S3.2.2.5</strain>
    </source>
</reference>
<comment type="activity regulation">
    <text evidence="10">Na(+) is not transported, but it plays an essential structural role and its presence is essential for fluoride channel function.</text>
</comment>
<feature type="binding site" evidence="10">
    <location>
        <position position="85"/>
    </location>
    <ligand>
        <name>Na(+)</name>
        <dbReference type="ChEBI" id="CHEBI:29101"/>
        <note>structural</note>
    </ligand>
</feature>
<proteinExistence type="inferred from homology"/>
<sequence length="168" mass="18103">MGKKHLNILGLVIVFCGGFLGTIARYLLSHDIQTSLGNNWPYDILLINITGAFALSLISTLADASLYISPARRLFLNVGFMGAYTTFSSLALGDFTLLSGEKALLALLYLLCSIIGGIIAVVLGQILGLRIVQRHTPATARLPELEDITHNEVLEEERLSPPSSPPSP</sequence>
<name>A0ABQ6G052_9CHLR</name>
<dbReference type="HAMAP" id="MF_00454">
    <property type="entry name" value="FluC"/>
    <property type="match status" value="1"/>
</dbReference>
<evidence type="ECO:0000256" key="5">
    <source>
        <dbReference type="ARBA" id="ARBA00023136"/>
    </source>
</evidence>
<keyword evidence="6 10" id="KW-0407">Ion channel</keyword>
<comment type="caution">
    <text evidence="11">The sequence shown here is derived from an EMBL/GenBank/DDBJ whole genome shotgun (WGS) entry which is preliminary data.</text>
</comment>
<keyword evidence="12" id="KW-1185">Reference proteome</keyword>
<gene>
    <name evidence="10" type="primary">fluC</name>
    <name evidence="10" type="synonym">crcB</name>
    <name evidence="11" type="ORF">KDH_67070</name>
</gene>
<feature type="transmembrane region" description="Helical" evidence="10">
    <location>
        <begin position="7"/>
        <end position="28"/>
    </location>
</feature>
<dbReference type="NCBIfam" id="TIGR00494">
    <property type="entry name" value="crcB"/>
    <property type="match status" value="1"/>
</dbReference>
<keyword evidence="10" id="KW-0479">Metal-binding</keyword>
<evidence type="ECO:0000256" key="3">
    <source>
        <dbReference type="ARBA" id="ARBA00022692"/>
    </source>
</evidence>
<evidence type="ECO:0000256" key="9">
    <source>
        <dbReference type="ARBA" id="ARBA00049940"/>
    </source>
</evidence>
<comment type="catalytic activity">
    <reaction evidence="8">
        <text>fluoride(in) = fluoride(out)</text>
        <dbReference type="Rhea" id="RHEA:76159"/>
        <dbReference type="ChEBI" id="CHEBI:17051"/>
    </reaction>
    <physiologicalReaction direction="left-to-right" evidence="8">
        <dbReference type="Rhea" id="RHEA:76160"/>
    </physiologicalReaction>
</comment>
<keyword evidence="10" id="KW-0813">Transport</keyword>
<keyword evidence="5 10" id="KW-0472">Membrane</keyword>
<dbReference type="RefSeq" id="WP_338256730.1">
    <property type="nucleotide sequence ID" value="NZ_BSRI01000002.1"/>
</dbReference>
<evidence type="ECO:0000256" key="8">
    <source>
        <dbReference type="ARBA" id="ARBA00035585"/>
    </source>
</evidence>
<evidence type="ECO:0000313" key="12">
    <source>
        <dbReference type="Proteomes" id="UP001344906"/>
    </source>
</evidence>
<feature type="binding site" evidence="10">
    <location>
        <position position="82"/>
    </location>
    <ligand>
        <name>Na(+)</name>
        <dbReference type="ChEBI" id="CHEBI:29101"/>
        <note>structural</note>
    </ligand>
</feature>
<evidence type="ECO:0000256" key="10">
    <source>
        <dbReference type="HAMAP-Rule" id="MF_00454"/>
    </source>
</evidence>
<keyword evidence="3 10" id="KW-0812">Transmembrane</keyword>
<keyword evidence="2 10" id="KW-1003">Cell membrane</keyword>
<dbReference type="InterPro" id="IPR003691">
    <property type="entry name" value="FluC"/>
</dbReference>